<sequence>MYFKIALKNVKKSFKDYSIYFLTLTLAVCIFYSFNSMEAQQALIEMKNSGKEFMKTLTTIISGVSVFVAIILGGLILYANNFLIKKRNKELGIYMILGMGKSRISKIVILETIMVGFVSLFSGLILGFAASQGLSVLVSKLFEVKMDKYSFVLSTAAVGKTIFYFGIMFLLVMIFNTYIISKYKIIDLLTVGRKTEEIKFKNPFIYLITFILCVCSLGGAYKLILDIGLKVEDPRFIISIILGIVGTVLFFFSLTGFVLYVVKRSKGIYFKGLNIFTVKQINSKVNTNFISMSVICLMLFVTIGMLSTGFSFKSALESGLKESTPFDASAYIYVYQDDDMVKSIGESLDRLGVGFNSEDKVAYYNQYASKDLFKDVFKLDNSSDNIVTKVMYIKLSDYNKLREISNEKPISLKEDEVIITSNFSNAVTYMEDYMKNNNTINLCGKNYNIKDNKIVEHNLKTEMIKNNLCTIVVNDEVCNDLEVVSSVVNVNFANKEDERKFLDDIRKVMKIRTEGTSASIEETEAIKDLSLVFVNTRESIYEENRGATTTVLFVGIYLGIVFLVSSMAILALQQLSEASDSVDRYVSLKRLGVSRNSINKTIFTQTLIYFSLPVILALVHSIVGIQVANDFISLYDKPDIGGSALITAGILLGVYIVYFYTTYIGYKNIVKSRIK</sequence>
<keyword evidence="6" id="KW-0813">Transport</keyword>
<gene>
    <name evidence="8" type="ORF">AWN73_00650</name>
</gene>
<feature type="transmembrane region" description="Helical" evidence="6">
    <location>
        <begin position="551"/>
        <end position="572"/>
    </location>
</feature>
<dbReference type="RefSeq" id="WP_043661753.1">
    <property type="nucleotide sequence ID" value="NZ_JSEG01000001.1"/>
</dbReference>
<dbReference type="GO" id="GO:0055085">
    <property type="term" value="P:transmembrane transport"/>
    <property type="evidence" value="ECO:0007669"/>
    <property type="project" value="UniProtKB-UniRule"/>
</dbReference>
<keyword evidence="3 6" id="KW-0812">Transmembrane</keyword>
<name>A0A2S7FFD3_CLOBU</name>
<evidence type="ECO:0000256" key="1">
    <source>
        <dbReference type="ARBA" id="ARBA00004651"/>
    </source>
</evidence>
<reference evidence="8 9" key="1">
    <citation type="submission" date="2016-01" db="EMBL/GenBank/DDBJ databases">
        <title>Characterization of the Clostridium difficile lineages that are prevalent in Hong Kong and China.</title>
        <authorList>
            <person name="Kwok J.S.-L."/>
            <person name="Lam W.-Y."/>
            <person name="Ip M."/>
            <person name="Chan T.-F."/>
            <person name="Hawkey P.M."/>
            <person name="Tsui S.K.-W."/>
        </authorList>
    </citation>
    <scope>NUCLEOTIDE SEQUENCE [LARGE SCALE GENOMIC DNA]</scope>
    <source>
        <strain evidence="8 9">300064</strain>
    </source>
</reference>
<evidence type="ECO:0000256" key="3">
    <source>
        <dbReference type="ARBA" id="ARBA00022692"/>
    </source>
</evidence>
<keyword evidence="5 6" id="KW-0472">Membrane</keyword>
<feature type="transmembrane region" description="Helical" evidence="6">
    <location>
        <begin position="20"/>
        <end position="37"/>
    </location>
</feature>
<feature type="domain" description="ABC3 transporter permease C-terminal" evidence="7">
    <location>
        <begin position="64"/>
        <end position="183"/>
    </location>
</feature>
<keyword evidence="4 6" id="KW-1133">Transmembrane helix</keyword>
<dbReference type="Pfam" id="PF02687">
    <property type="entry name" value="FtsX"/>
    <property type="match status" value="2"/>
</dbReference>
<dbReference type="InterPro" id="IPR027022">
    <property type="entry name" value="ABC_permease_BceB-typ"/>
</dbReference>
<dbReference type="PIRSF" id="PIRSF018968">
    <property type="entry name" value="ABC_permease_BceB"/>
    <property type="match status" value="1"/>
</dbReference>
<evidence type="ECO:0000256" key="5">
    <source>
        <dbReference type="ARBA" id="ARBA00023136"/>
    </source>
</evidence>
<dbReference type="AlphaFoldDB" id="A0A2S7FFD3"/>
<protein>
    <submittedName>
        <fullName evidence="8">ABC transporter</fullName>
    </submittedName>
</protein>
<feature type="transmembrane region" description="Helical" evidence="6">
    <location>
        <begin position="607"/>
        <end position="628"/>
    </location>
</feature>
<evidence type="ECO:0000256" key="2">
    <source>
        <dbReference type="ARBA" id="ARBA00022475"/>
    </source>
</evidence>
<evidence type="ECO:0000313" key="9">
    <source>
        <dbReference type="Proteomes" id="UP000238081"/>
    </source>
</evidence>
<dbReference type="GO" id="GO:0005886">
    <property type="term" value="C:plasma membrane"/>
    <property type="evidence" value="ECO:0007669"/>
    <property type="project" value="UniProtKB-SubCell"/>
</dbReference>
<feature type="transmembrane region" description="Helical" evidence="6">
    <location>
        <begin position="236"/>
        <end position="262"/>
    </location>
</feature>
<feature type="transmembrane region" description="Helical" evidence="6">
    <location>
        <begin position="289"/>
        <end position="312"/>
    </location>
</feature>
<organism evidence="8 9">
    <name type="scientific">Clostridium butyricum</name>
    <dbReference type="NCBI Taxonomy" id="1492"/>
    <lineage>
        <taxon>Bacteria</taxon>
        <taxon>Bacillati</taxon>
        <taxon>Bacillota</taxon>
        <taxon>Clostridia</taxon>
        <taxon>Eubacteriales</taxon>
        <taxon>Clostridiaceae</taxon>
        <taxon>Clostridium</taxon>
    </lineage>
</organism>
<feature type="transmembrane region" description="Helical" evidence="6">
    <location>
        <begin position="204"/>
        <end position="224"/>
    </location>
</feature>
<dbReference type="InterPro" id="IPR052536">
    <property type="entry name" value="ABC-4_Integral_Memb_Prot"/>
</dbReference>
<feature type="transmembrane region" description="Helical" evidence="6">
    <location>
        <begin position="107"/>
        <end position="129"/>
    </location>
</feature>
<dbReference type="InterPro" id="IPR003838">
    <property type="entry name" value="ABC3_permease_C"/>
</dbReference>
<comment type="similarity">
    <text evidence="6">Belongs to the ABC-4 integral membrane protein family.</text>
</comment>
<dbReference type="PANTHER" id="PTHR46795:SF3">
    <property type="entry name" value="ABC TRANSPORTER PERMEASE"/>
    <property type="match status" value="1"/>
</dbReference>
<comment type="caution">
    <text evidence="8">The sequence shown here is derived from an EMBL/GenBank/DDBJ whole genome shotgun (WGS) entry which is preliminary data.</text>
</comment>
<feature type="transmembrane region" description="Helical" evidence="6">
    <location>
        <begin position="57"/>
        <end position="79"/>
    </location>
</feature>
<evidence type="ECO:0000256" key="4">
    <source>
        <dbReference type="ARBA" id="ARBA00022989"/>
    </source>
</evidence>
<evidence type="ECO:0000256" key="6">
    <source>
        <dbReference type="PIRNR" id="PIRNR018968"/>
    </source>
</evidence>
<feature type="transmembrane region" description="Helical" evidence="6">
    <location>
        <begin position="640"/>
        <end position="666"/>
    </location>
</feature>
<feature type="domain" description="ABC3 transporter permease C-terminal" evidence="7">
    <location>
        <begin position="558"/>
        <end position="671"/>
    </location>
</feature>
<dbReference type="EMBL" id="LRDH01000001">
    <property type="protein sequence ID" value="PPV17949.1"/>
    <property type="molecule type" value="Genomic_DNA"/>
</dbReference>
<comment type="subcellular location">
    <subcellularLocation>
        <location evidence="1 6">Cell membrane</location>
        <topology evidence="1 6">Multi-pass membrane protein</topology>
    </subcellularLocation>
</comment>
<dbReference type="PANTHER" id="PTHR46795">
    <property type="entry name" value="ABC TRANSPORTER PERMEASE-RELATED-RELATED"/>
    <property type="match status" value="1"/>
</dbReference>
<evidence type="ECO:0000313" key="8">
    <source>
        <dbReference type="EMBL" id="PPV17949.1"/>
    </source>
</evidence>
<dbReference type="Proteomes" id="UP000238081">
    <property type="component" value="Unassembled WGS sequence"/>
</dbReference>
<proteinExistence type="inferred from homology"/>
<keyword evidence="2 6" id="KW-1003">Cell membrane</keyword>
<evidence type="ECO:0000259" key="7">
    <source>
        <dbReference type="Pfam" id="PF02687"/>
    </source>
</evidence>
<accession>A0A2S7FFD3</accession>
<feature type="transmembrane region" description="Helical" evidence="6">
    <location>
        <begin position="149"/>
        <end position="175"/>
    </location>
</feature>